<reference evidence="3 4" key="1">
    <citation type="submission" date="2022-01" db="EMBL/GenBank/DDBJ databases">
        <authorList>
            <person name="Xiong W."/>
            <person name="Schranz E."/>
        </authorList>
    </citation>
    <scope>NUCLEOTIDE SEQUENCE [LARGE SCALE GENOMIC DNA]</scope>
</reference>
<keyword evidence="2" id="KW-1133">Transmembrane helix</keyword>
<keyword evidence="2" id="KW-0472">Membrane</keyword>
<comment type="caution">
    <text evidence="3">The sequence shown here is derived from an EMBL/GenBank/DDBJ whole genome shotgun (WGS) entry which is preliminary data.</text>
</comment>
<name>A0AAU9NQP4_9ASTR</name>
<evidence type="ECO:0000313" key="3">
    <source>
        <dbReference type="EMBL" id="CAH1440187.1"/>
    </source>
</evidence>
<keyword evidence="2" id="KW-0812">Transmembrane</keyword>
<organism evidence="3 4">
    <name type="scientific">Lactuca virosa</name>
    <dbReference type="NCBI Taxonomy" id="75947"/>
    <lineage>
        <taxon>Eukaryota</taxon>
        <taxon>Viridiplantae</taxon>
        <taxon>Streptophyta</taxon>
        <taxon>Embryophyta</taxon>
        <taxon>Tracheophyta</taxon>
        <taxon>Spermatophyta</taxon>
        <taxon>Magnoliopsida</taxon>
        <taxon>eudicotyledons</taxon>
        <taxon>Gunneridae</taxon>
        <taxon>Pentapetalae</taxon>
        <taxon>asterids</taxon>
        <taxon>campanulids</taxon>
        <taxon>Asterales</taxon>
        <taxon>Asteraceae</taxon>
        <taxon>Cichorioideae</taxon>
        <taxon>Cichorieae</taxon>
        <taxon>Lactucinae</taxon>
        <taxon>Lactuca</taxon>
    </lineage>
</organism>
<evidence type="ECO:0000313" key="4">
    <source>
        <dbReference type="Proteomes" id="UP001157418"/>
    </source>
</evidence>
<gene>
    <name evidence="3" type="ORF">LVIROSA_LOCUS26341</name>
</gene>
<dbReference type="AlphaFoldDB" id="A0AAU9NQP4"/>
<keyword evidence="4" id="KW-1185">Reference proteome</keyword>
<accession>A0AAU9NQP4</accession>
<evidence type="ECO:0000256" key="1">
    <source>
        <dbReference type="SAM" id="MobiDB-lite"/>
    </source>
</evidence>
<sequence length="171" mass="19749">MSNHVHKSHHKVPTLDVFFLWTLITPDIHVDIPFLLAVFLSIQAGKDRRVYPLYGKILITWIARSFGILDKRKAMFLTIELQTTCSPLLYKRAHIVVDNGLGNFSIPNDTPRNQPRRRVRPRGGEADKDEPPMIPIEDELPVDPYNMALRQFQVNLARGVNYTNMSLHFMM</sequence>
<dbReference type="EMBL" id="CAKMRJ010005412">
    <property type="protein sequence ID" value="CAH1440187.1"/>
    <property type="molecule type" value="Genomic_DNA"/>
</dbReference>
<protein>
    <submittedName>
        <fullName evidence="3">Uncharacterized protein</fullName>
    </submittedName>
</protein>
<feature type="compositionally biased region" description="Basic and acidic residues" evidence="1">
    <location>
        <begin position="122"/>
        <end position="131"/>
    </location>
</feature>
<evidence type="ECO:0000256" key="2">
    <source>
        <dbReference type="SAM" id="Phobius"/>
    </source>
</evidence>
<dbReference type="Proteomes" id="UP001157418">
    <property type="component" value="Unassembled WGS sequence"/>
</dbReference>
<feature type="transmembrane region" description="Helical" evidence="2">
    <location>
        <begin position="18"/>
        <end position="42"/>
    </location>
</feature>
<feature type="region of interest" description="Disordered" evidence="1">
    <location>
        <begin position="106"/>
        <end position="135"/>
    </location>
</feature>
<proteinExistence type="predicted"/>